<proteinExistence type="predicted"/>
<sequence length="453" mass="50867">MSSAGNFITSIPSKVVNYAKKNPINTTFTALGTAASIYNYTHPNGSTSQVVVDPTSGQPIHPQTGELLDPNAGYLFDANGQAIDMNGNSIPGLTAAQAPSILPPAYRGSPFQLPGSPGGFQVNDPAAQQASGVDSILGWMTNQMNSSNQLTDDEVEHGDKYRTKAREEVLKETEYAQSYVANLHDRKIGITEFDTLPYTSFLDAELLWWNNHPELSPRQVRNRWIMYGETLEVLKANLQNTVSAKTIEAAVSAPDQEARDTIIAQMDDPIVQGKDAFINQSSDSTPQEIVRQQVALRVKQQKEKEDEEAKKNTLFTLNRTIWHDMVEAFGASLSIVFSVLYLLFAIRIAAFGANQYLYKPVSYRALAFFYTFLFAPLFSVYYLWRTIAHSLFKKPLPPYYSIFPAVPYPPGEKLNLQRSMYGYPETPELIRWIKEMKEAQFKDRIRALEPVFF</sequence>
<keyword evidence="1" id="KW-1133">Transmembrane helix</keyword>
<accession>A0A6C0DT03</accession>
<evidence type="ECO:0000256" key="1">
    <source>
        <dbReference type="SAM" id="Phobius"/>
    </source>
</evidence>
<feature type="transmembrane region" description="Helical" evidence="1">
    <location>
        <begin position="328"/>
        <end position="353"/>
    </location>
</feature>
<keyword evidence="1" id="KW-0812">Transmembrane</keyword>
<reference evidence="2" key="1">
    <citation type="journal article" date="2020" name="Nature">
        <title>Giant virus diversity and host interactions through global metagenomics.</title>
        <authorList>
            <person name="Schulz F."/>
            <person name="Roux S."/>
            <person name="Paez-Espino D."/>
            <person name="Jungbluth S."/>
            <person name="Walsh D.A."/>
            <person name="Denef V.J."/>
            <person name="McMahon K.D."/>
            <person name="Konstantinidis K.T."/>
            <person name="Eloe-Fadrosh E.A."/>
            <person name="Kyrpides N.C."/>
            <person name="Woyke T."/>
        </authorList>
    </citation>
    <scope>NUCLEOTIDE SEQUENCE</scope>
    <source>
        <strain evidence="2">GVMAG-M-3300023174-46</strain>
    </source>
</reference>
<dbReference type="AlphaFoldDB" id="A0A6C0DT03"/>
<name>A0A6C0DT03_9ZZZZ</name>
<keyword evidence="1" id="KW-0472">Membrane</keyword>
<feature type="transmembrane region" description="Helical" evidence="1">
    <location>
        <begin position="365"/>
        <end position="384"/>
    </location>
</feature>
<organism evidence="2">
    <name type="scientific">viral metagenome</name>
    <dbReference type="NCBI Taxonomy" id="1070528"/>
    <lineage>
        <taxon>unclassified sequences</taxon>
        <taxon>metagenomes</taxon>
        <taxon>organismal metagenomes</taxon>
    </lineage>
</organism>
<dbReference type="EMBL" id="MN739654">
    <property type="protein sequence ID" value="QHT18325.1"/>
    <property type="molecule type" value="Genomic_DNA"/>
</dbReference>
<protein>
    <submittedName>
        <fullName evidence="2">Uncharacterized protein</fullName>
    </submittedName>
</protein>
<evidence type="ECO:0000313" key="2">
    <source>
        <dbReference type="EMBL" id="QHT18325.1"/>
    </source>
</evidence>